<protein>
    <submittedName>
        <fullName evidence="1">Uncharacterized protein</fullName>
    </submittedName>
</protein>
<dbReference type="EMBL" id="JACXSS010000001">
    <property type="protein sequence ID" value="MBD9356957.1"/>
    <property type="molecule type" value="Genomic_DNA"/>
</dbReference>
<proteinExistence type="predicted"/>
<name>A0ABR9D1J8_9GAMM</name>
<gene>
    <name evidence="1" type="ORF">IE877_13900</name>
</gene>
<dbReference type="RefSeq" id="WP_192375271.1">
    <property type="nucleotide sequence ID" value="NZ_CAJHIV010000001.1"/>
</dbReference>
<accession>A0ABR9D1J8</accession>
<dbReference type="Proteomes" id="UP000652176">
    <property type="component" value="Unassembled WGS sequence"/>
</dbReference>
<organism evidence="1 2">
    <name type="scientific">Methylomonas albis</name>
    <dbReference type="NCBI Taxonomy" id="1854563"/>
    <lineage>
        <taxon>Bacteria</taxon>
        <taxon>Pseudomonadati</taxon>
        <taxon>Pseudomonadota</taxon>
        <taxon>Gammaproteobacteria</taxon>
        <taxon>Methylococcales</taxon>
        <taxon>Methylococcaceae</taxon>
        <taxon>Methylomonas</taxon>
    </lineage>
</organism>
<reference evidence="1 2" key="1">
    <citation type="submission" date="2020-09" db="EMBL/GenBank/DDBJ databases">
        <title>Methylomonas albis sp. nov. and Methylomonas fluvii sp. nov.: Two cold-adapted methanotrophs from the River Elbe and an amended description of Methylovulum psychrotolerans strain Eb1.</title>
        <authorList>
            <person name="Bussmann I.K."/>
            <person name="Klings K.-W."/>
            <person name="Warnstedt J."/>
            <person name="Hoppert M."/>
            <person name="Saborowski A."/>
            <person name="Horn F."/>
            <person name="Liebner S."/>
        </authorList>
    </citation>
    <scope>NUCLEOTIDE SEQUENCE [LARGE SCALE GENOMIC DNA]</scope>
    <source>
        <strain evidence="1 2">EbA</strain>
    </source>
</reference>
<evidence type="ECO:0000313" key="1">
    <source>
        <dbReference type="EMBL" id="MBD9356957.1"/>
    </source>
</evidence>
<sequence>MAITPWPVNSPLTQLRVQGIDVTFNRCRLMVFPSPKVTNAIRDFITANAESIANELYTEAYYKKSKDPLGYLVADTYDSRISLGVLFWGWHVDHATRIALGGLPTDFRDAVPSEFLGVLFSPGA</sequence>
<evidence type="ECO:0000313" key="2">
    <source>
        <dbReference type="Proteomes" id="UP000652176"/>
    </source>
</evidence>
<keyword evidence="2" id="KW-1185">Reference proteome</keyword>
<comment type="caution">
    <text evidence="1">The sequence shown here is derived from an EMBL/GenBank/DDBJ whole genome shotgun (WGS) entry which is preliminary data.</text>
</comment>